<keyword evidence="4" id="KW-0808">Transferase</keyword>
<evidence type="ECO:0000259" key="7">
    <source>
        <dbReference type="PROSITE" id="PS52019"/>
    </source>
</evidence>
<dbReference type="GO" id="GO:0044550">
    <property type="term" value="P:secondary metabolite biosynthetic process"/>
    <property type="evidence" value="ECO:0007669"/>
    <property type="project" value="TreeGrafter"/>
</dbReference>
<proteinExistence type="predicted"/>
<organism evidence="8 9">
    <name type="scientific">Metarhizium anisopliae (strain ARSEF 549)</name>
    <dbReference type="NCBI Taxonomy" id="3151832"/>
    <lineage>
        <taxon>Eukaryota</taxon>
        <taxon>Fungi</taxon>
        <taxon>Dikarya</taxon>
        <taxon>Ascomycota</taxon>
        <taxon>Pezizomycotina</taxon>
        <taxon>Sordariomycetes</taxon>
        <taxon>Hypocreomycetidae</taxon>
        <taxon>Hypocreales</taxon>
        <taxon>Clavicipitaceae</taxon>
        <taxon>Metarhizium</taxon>
    </lineage>
</organism>
<evidence type="ECO:0000256" key="3">
    <source>
        <dbReference type="ARBA" id="ARBA00022603"/>
    </source>
</evidence>
<dbReference type="GO" id="GO:0008168">
    <property type="term" value="F:methyltransferase activity"/>
    <property type="evidence" value="ECO:0007669"/>
    <property type="project" value="UniProtKB-KW"/>
</dbReference>
<comment type="caution">
    <text evidence="8">The sequence shown here is derived from an EMBL/GenBank/DDBJ whole genome shotgun (WGS) entry which is preliminary data.</text>
</comment>
<feature type="active site" description="Proton donor; for dehydratase activity" evidence="6">
    <location>
        <position position="465"/>
    </location>
</feature>
<dbReference type="InterPro" id="IPR013217">
    <property type="entry name" value="Methyltransf_12"/>
</dbReference>
<dbReference type="EMBL" id="AZNF01000008">
    <property type="protein sequence ID" value="KID64410.1"/>
    <property type="molecule type" value="Genomic_DNA"/>
</dbReference>
<sequence>MLAVGTIVEDAEEVCNLGKYKDRVCLAACNSPLSVTLSGDEDAIEEAKVLFKDENKFSRRLNVDQAYHSHHMIPKSAGYVEALRACSIQPRQGRKGCRWYSSVSKNTVITASDALGAEYWKENMLQPVLFYQAIQTALKNEDALNIVVEVGPHPALKGPVLETWRSSHEKAPAYTGVLQRNIDGIEALSAALGYMWSHFSTPFINFNAVDVLLSGDDGWNLVPSLPTYPWDHDGVFWHETRLLRAYNDRNDSPHSLLGTRLPDGLDDEIRWRNLIRPSELAWIHRHQVQGQMVYPAAAYISSAIESARFLGAGETISVIDIHDFVIRKALVFQDESSEAESLFALSDIDRKIPDQISATFKFHASTSSKSDTLACLATGRLIVSIGISRSVDELDRQLRNTKPPYLLDVTQDDFYSSLEKLDYHYNRQFRALQSMKRKLGYGEAIARVPSEEVADSVLVHPAILDAAFQSIPLAYWWPGDGSLDHLHVPTKISSIRVNAQHCQLNLVPGNKIPIESRLTQNPLITGGIEGDVDVFVPNPQSGLLLQVQEIKVTALSERSPEKDRQLLCKHIWAPALPDGLLAANNRASAEDVQLAADLERISLYYMNQVSRDTPEDKRDTLSWHHKAMFDCFVHVIHRSRIGRQRFTEREWLNDTCEDIAQIMERYPDSIEIKLTRTVGEHLTAAVRGETEILQHMLDDDLLNRYYVEAMGLKDATSFFSRIKAQIAHRYPHMDILEIGAGTGGATKTIMRDIGRSFASYTFTDVSSGFFEKACEVFAAQYESEKMTFKVLDCENDVVEQGYEEYSYDLVIASLVLHATRDLQKTLTNTRRLLRLGGYLVILELTSNDVIWVGFAMSGLPDWWLGQDDDRKFSLCVSSLAWHA</sequence>
<feature type="region of interest" description="N-terminal hotdog fold" evidence="6">
    <location>
        <begin position="254"/>
        <end position="388"/>
    </location>
</feature>
<dbReference type="Gene3D" id="3.10.129.110">
    <property type="entry name" value="Polyketide synthase dehydratase"/>
    <property type="match status" value="1"/>
</dbReference>
<dbReference type="InterPro" id="IPR020807">
    <property type="entry name" value="PKS_DH"/>
</dbReference>
<dbReference type="GO" id="GO:0006633">
    <property type="term" value="P:fatty acid biosynthetic process"/>
    <property type="evidence" value="ECO:0007669"/>
    <property type="project" value="TreeGrafter"/>
</dbReference>
<dbReference type="Gene3D" id="3.30.70.3290">
    <property type="match status" value="1"/>
</dbReference>
<name>A0A0B4EQW3_METAF</name>
<evidence type="ECO:0000256" key="1">
    <source>
        <dbReference type="ARBA" id="ARBA00022450"/>
    </source>
</evidence>
<dbReference type="InterPro" id="IPR049900">
    <property type="entry name" value="PKS_mFAS_DH"/>
</dbReference>
<dbReference type="GO" id="GO:0004312">
    <property type="term" value="F:fatty acid synthase activity"/>
    <property type="evidence" value="ECO:0007669"/>
    <property type="project" value="TreeGrafter"/>
</dbReference>
<dbReference type="Pfam" id="PF00698">
    <property type="entry name" value="Acyl_transf_1"/>
    <property type="match status" value="1"/>
</dbReference>
<keyword evidence="2" id="KW-0597">Phosphoprotein</keyword>
<protein>
    <submittedName>
        <fullName evidence="8">Beta-ketoacyl synthase</fullName>
    </submittedName>
</protein>
<evidence type="ECO:0000313" key="8">
    <source>
        <dbReference type="EMBL" id="KID64410.1"/>
    </source>
</evidence>
<accession>A0A0B4EQW3</accession>
<dbReference type="InterPro" id="IPR014043">
    <property type="entry name" value="Acyl_transferase_dom"/>
</dbReference>
<dbReference type="Gene3D" id="3.40.366.10">
    <property type="entry name" value="Malonyl-Coenzyme A Acyl Carrier Protein, domain 2"/>
    <property type="match status" value="1"/>
</dbReference>
<dbReference type="VEuPathDB" id="FungiDB:MAN_06584"/>
<feature type="region of interest" description="C-terminal hotdog fold" evidence="6">
    <location>
        <begin position="406"/>
        <end position="561"/>
    </location>
</feature>
<dbReference type="HOGENOM" id="CLU_326272_0_0_1"/>
<gene>
    <name evidence="8" type="ORF">MAN_06584</name>
</gene>
<dbReference type="InterPro" id="IPR042104">
    <property type="entry name" value="PKS_dehydratase_sf"/>
</dbReference>
<keyword evidence="1" id="KW-0596">Phosphopantetheine</keyword>
<dbReference type="PROSITE" id="PS52019">
    <property type="entry name" value="PKS_MFAS_DH"/>
    <property type="match status" value="1"/>
</dbReference>
<dbReference type="SUPFAM" id="SSF53335">
    <property type="entry name" value="S-adenosyl-L-methionine-dependent methyltransferases"/>
    <property type="match status" value="1"/>
</dbReference>
<reference evidence="8 9" key="1">
    <citation type="journal article" date="2014" name="Proc. Natl. Acad. Sci. U.S.A.">
        <title>Trajectory and genomic determinants of fungal-pathogen speciation and host adaptation.</title>
        <authorList>
            <person name="Hu X."/>
            <person name="Xiao G."/>
            <person name="Zheng P."/>
            <person name="Shang Y."/>
            <person name="Su Y."/>
            <person name="Zhang X."/>
            <person name="Liu X."/>
            <person name="Zhan S."/>
            <person name="St Leger R.J."/>
            <person name="Wang C."/>
        </authorList>
    </citation>
    <scope>NUCLEOTIDE SEQUENCE [LARGE SCALE GENOMIC DNA]</scope>
    <source>
        <strain evidence="8 9">ARSEF 549</strain>
    </source>
</reference>
<dbReference type="InterPro" id="IPR050091">
    <property type="entry name" value="PKS_NRPS_Biosynth_Enz"/>
</dbReference>
<dbReference type="AlphaFoldDB" id="A0A0B4EQW3"/>
<dbReference type="SUPFAM" id="SSF52151">
    <property type="entry name" value="FabD/lysophospholipase-like"/>
    <property type="match status" value="1"/>
</dbReference>
<dbReference type="Gene3D" id="3.40.50.150">
    <property type="entry name" value="Vaccinia Virus protein VP39"/>
    <property type="match status" value="1"/>
</dbReference>
<dbReference type="Pfam" id="PF14765">
    <property type="entry name" value="PS-DH"/>
    <property type="match status" value="1"/>
</dbReference>
<dbReference type="InterPro" id="IPR016036">
    <property type="entry name" value="Malonyl_transacylase_ACP-bd"/>
</dbReference>
<dbReference type="PANTHER" id="PTHR43775">
    <property type="entry name" value="FATTY ACID SYNTHASE"/>
    <property type="match status" value="1"/>
</dbReference>
<evidence type="ECO:0000256" key="6">
    <source>
        <dbReference type="PROSITE-ProRule" id="PRU01363"/>
    </source>
</evidence>
<dbReference type="InterPro" id="IPR049551">
    <property type="entry name" value="PKS_DH_C"/>
</dbReference>
<evidence type="ECO:0000256" key="2">
    <source>
        <dbReference type="ARBA" id="ARBA00022553"/>
    </source>
</evidence>
<evidence type="ECO:0000256" key="4">
    <source>
        <dbReference type="ARBA" id="ARBA00022679"/>
    </source>
</evidence>
<dbReference type="InterPro" id="IPR001227">
    <property type="entry name" value="Ac_transferase_dom_sf"/>
</dbReference>
<dbReference type="InterPro" id="IPR049552">
    <property type="entry name" value="PKS_DH_N"/>
</dbReference>
<keyword evidence="9" id="KW-1185">Reference proteome</keyword>
<dbReference type="GO" id="GO:0032259">
    <property type="term" value="P:methylation"/>
    <property type="evidence" value="ECO:0007669"/>
    <property type="project" value="UniProtKB-KW"/>
</dbReference>
<dbReference type="Pfam" id="PF21089">
    <property type="entry name" value="PKS_DH_N"/>
    <property type="match status" value="1"/>
</dbReference>
<evidence type="ECO:0000256" key="5">
    <source>
        <dbReference type="ARBA" id="ARBA00023268"/>
    </source>
</evidence>
<evidence type="ECO:0000313" key="9">
    <source>
        <dbReference type="Proteomes" id="UP000031186"/>
    </source>
</evidence>
<dbReference type="SUPFAM" id="SSF55048">
    <property type="entry name" value="Probable ACP-binding domain of malonyl-CoA ACP transacylase"/>
    <property type="match status" value="1"/>
</dbReference>
<dbReference type="Pfam" id="PF08242">
    <property type="entry name" value="Methyltransf_12"/>
    <property type="match status" value="1"/>
</dbReference>
<feature type="active site" description="Proton acceptor; for dehydratase activity" evidence="6">
    <location>
        <position position="286"/>
    </location>
</feature>
<keyword evidence="5" id="KW-0511">Multifunctional enzyme</keyword>
<feature type="non-terminal residue" evidence="8">
    <location>
        <position position="1"/>
    </location>
</feature>
<dbReference type="SMART" id="SM00826">
    <property type="entry name" value="PKS_DH"/>
    <property type="match status" value="1"/>
</dbReference>
<dbReference type="CDD" id="cd02440">
    <property type="entry name" value="AdoMet_MTases"/>
    <property type="match status" value="1"/>
</dbReference>
<feature type="domain" description="PKS/mFAS DH" evidence="7">
    <location>
        <begin position="254"/>
        <end position="561"/>
    </location>
</feature>
<dbReference type="PANTHER" id="PTHR43775:SF20">
    <property type="entry name" value="HYBRID PKS-NRPS SYNTHETASE APDA"/>
    <property type="match status" value="1"/>
</dbReference>
<dbReference type="Proteomes" id="UP000031186">
    <property type="component" value="Unassembled WGS sequence"/>
</dbReference>
<keyword evidence="3" id="KW-0489">Methyltransferase</keyword>
<dbReference type="InterPro" id="IPR029063">
    <property type="entry name" value="SAM-dependent_MTases_sf"/>
</dbReference>
<dbReference type="SMART" id="SM00827">
    <property type="entry name" value="PKS_AT"/>
    <property type="match status" value="1"/>
</dbReference>
<dbReference type="InterPro" id="IPR016035">
    <property type="entry name" value="Acyl_Trfase/lysoPLipase"/>
</dbReference>